<dbReference type="SUPFAM" id="SSF46785">
    <property type="entry name" value="Winged helix' DNA-binding domain"/>
    <property type="match status" value="1"/>
</dbReference>
<proteinExistence type="inferred from homology"/>
<dbReference type="GO" id="GO:0006351">
    <property type="term" value="P:DNA-templated transcription"/>
    <property type="evidence" value="ECO:0007669"/>
    <property type="project" value="TreeGrafter"/>
</dbReference>
<keyword evidence="4" id="KW-0804">Transcription</keyword>
<dbReference type="InterPro" id="IPR005119">
    <property type="entry name" value="LysR_subst-bd"/>
</dbReference>
<comment type="caution">
    <text evidence="6">The sequence shown here is derived from an EMBL/GenBank/DDBJ whole genome shotgun (WGS) entry which is preliminary data.</text>
</comment>
<dbReference type="PROSITE" id="PS50931">
    <property type="entry name" value="HTH_LYSR"/>
    <property type="match status" value="1"/>
</dbReference>
<dbReference type="GO" id="GO:0003700">
    <property type="term" value="F:DNA-binding transcription factor activity"/>
    <property type="evidence" value="ECO:0007669"/>
    <property type="project" value="InterPro"/>
</dbReference>
<dbReference type="Gene3D" id="1.10.10.10">
    <property type="entry name" value="Winged helix-like DNA-binding domain superfamily/Winged helix DNA-binding domain"/>
    <property type="match status" value="1"/>
</dbReference>
<dbReference type="InterPro" id="IPR036388">
    <property type="entry name" value="WH-like_DNA-bd_sf"/>
</dbReference>
<name>A0A1B9R176_9VIBR</name>
<feature type="domain" description="HTH lysR-type" evidence="5">
    <location>
        <begin position="12"/>
        <end position="64"/>
    </location>
</feature>
<dbReference type="Pfam" id="PF03466">
    <property type="entry name" value="LysR_substrate"/>
    <property type="match status" value="1"/>
</dbReference>
<dbReference type="InterPro" id="IPR000847">
    <property type="entry name" value="LysR_HTH_N"/>
</dbReference>
<organism evidence="6 7">
    <name type="scientific">Vibrio genomosp. F10</name>
    <dbReference type="NCBI Taxonomy" id="723171"/>
    <lineage>
        <taxon>Bacteria</taxon>
        <taxon>Pseudomonadati</taxon>
        <taxon>Pseudomonadota</taxon>
        <taxon>Gammaproteobacteria</taxon>
        <taxon>Vibrionales</taxon>
        <taxon>Vibrionaceae</taxon>
        <taxon>Vibrio</taxon>
    </lineage>
</organism>
<dbReference type="Gene3D" id="3.40.190.10">
    <property type="entry name" value="Periplasmic binding protein-like II"/>
    <property type="match status" value="2"/>
</dbReference>
<keyword evidence="3" id="KW-0238">DNA-binding</keyword>
<evidence type="ECO:0000256" key="1">
    <source>
        <dbReference type="ARBA" id="ARBA00009437"/>
    </source>
</evidence>
<evidence type="ECO:0000256" key="2">
    <source>
        <dbReference type="ARBA" id="ARBA00023015"/>
    </source>
</evidence>
<sequence length="308" mass="34129">MKYLKSNMASALMTFVEVGRRGSLTGAAKAKCLTTGAISQQLLQLESNLGVRLVDRHSRGVTLTEAGQLLHRVASSSFQDIDTALASLQAHSVGSSEVRLKLTPSFAFKWLVPRLEGFHRLYPDIQVQIYAEGALVDHTSQDFDVVIDYGPIPYRDSRAELLLEEKLIPVMSRHYLDKHNLSKGQPMESTSWSSVTLLHDALPWPEAIRQHEWKYWAEKNGLTTPVDKGHFFNRTDMAMSAAEAGVGIAMAREALIQDELSSGRLVAPFPTINAEAGYFLIAHTQSAAAQCFTQWVRSQVSESTLKEA</sequence>
<evidence type="ECO:0000313" key="6">
    <source>
        <dbReference type="EMBL" id="OCH78049.1"/>
    </source>
</evidence>
<protein>
    <submittedName>
        <fullName evidence="6">LysR family transcriptional regulator</fullName>
    </submittedName>
</protein>
<evidence type="ECO:0000256" key="4">
    <source>
        <dbReference type="ARBA" id="ARBA00023163"/>
    </source>
</evidence>
<gene>
    <name evidence="6" type="ORF">A6E14_06355</name>
</gene>
<dbReference type="PANTHER" id="PTHR30537">
    <property type="entry name" value="HTH-TYPE TRANSCRIPTIONAL REGULATOR"/>
    <property type="match status" value="1"/>
</dbReference>
<dbReference type="Proteomes" id="UP000093173">
    <property type="component" value="Unassembled WGS sequence"/>
</dbReference>
<evidence type="ECO:0000313" key="7">
    <source>
        <dbReference type="Proteomes" id="UP000093173"/>
    </source>
</evidence>
<comment type="similarity">
    <text evidence="1">Belongs to the LysR transcriptional regulatory family.</text>
</comment>
<reference evidence="7" key="1">
    <citation type="submission" date="2016-06" db="EMBL/GenBank/DDBJ databases">
        <authorList>
            <person name="Hehemann J.-H."/>
            <person name="Arevalo P."/>
            <person name="Datta M.S."/>
            <person name="Polz M.F."/>
        </authorList>
    </citation>
    <scope>NUCLEOTIDE SEQUENCE [LARGE SCALE GENOMIC DNA]</scope>
    <source>
        <strain evidence="7">9CSC122</strain>
    </source>
</reference>
<evidence type="ECO:0000256" key="3">
    <source>
        <dbReference type="ARBA" id="ARBA00023125"/>
    </source>
</evidence>
<dbReference type="Pfam" id="PF00126">
    <property type="entry name" value="HTH_1"/>
    <property type="match status" value="1"/>
</dbReference>
<dbReference type="InterPro" id="IPR058163">
    <property type="entry name" value="LysR-type_TF_proteobact-type"/>
</dbReference>
<dbReference type="PANTHER" id="PTHR30537:SF32">
    <property type="entry name" value="HTH-TYPE TRANSCRIPTIONAL REGULATOR DSDC"/>
    <property type="match status" value="1"/>
</dbReference>
<keyword evidence="2" id="KW-0805">Transcription regulation</keyword>
<dbReference type="EMBL" id="MAJZ01000316">
    <property type="protein sequence ID" value="OCH78049.1"/>
    <property type="molecule type" value="Genomic_DNA"/>
</dbReference>
<dbReference type="AlphaFoldDB" id="A0A1B9R176"/>
<evidence type="ECO:0000259" key="5">
    <source>
        <dbReference type="PROSITE" id="PS50931"/>
    </source>
</evidence>
<dbReference type="InterPro" id="IPR036390">
    <property type="entry name" value="WH_DNA-bd_sf"/>
</dbReference>
<keyword evidence="7" id="KW-1185">Reference proteome</keyword>
<dbReference type="CDD" id="cd08432">
    <property type="entry name" value="PBP2_GcdR_TrpI_HvrB_AmpR_like"/>
    <property type="match status" value="1"/>
</dbReference>
<dbReference type="SUPFAM" id="SSF53850">
    <property type="entry name" value="Periplasmic binding protein-like II"/>
    <property type="match status" value="1"/>
</dbReference>
<dbReference type="GO" id="GO:0043565">
    <property type="term" value="F:sequence-specific DNA binding"/>
    <property type="evidence" value="ECO:0007669"/>
    <property type="project" value="TreeGrafter"/>
</dbReference>
<dbReference type="RefSeq" id="WP_065576472.1">
    <property type="nucleotide sequence ID" value="NZ_JBNGCH010000316.1"/>
</dbReference>
<accession>A0A1B9R176</accession>